<dbReference type="Gene3D" id="3.40.50.1000">
    <property type="entry name" value="HAD superfamily/HAD-like"/>
    <property type="match status" value="1"/>
</dbReference>
<evidence type="ECO:0000313" key="2">
    <source>
        <dbReference type="Proteomes" id="UP000502608"/>
    </source>
</evidence>
<dbReference type="KEGG" id="saes:HBH39_05075"/>
<organism evidence="1 2">
    <name type="scientific">Shewanella aestuarii</name>
    <dbReference type="NCBI Taxonomy" id="1028752"/>
    <lineage>
        <taxon>Bacteria</taxon>
        <taxon>Pseudomonadati</taxon>
        <taxon>Pseudomonadota</taxon>
        <taxon>Gammaproteobacteria</taxon>
        <taxon>Alteromonadales</taxon>
        <taxon>Shewanellaceae</taxon>
        <taxon>Shewanella</taxon>
    </lineage>
</organism>
<dbReference type="EMBL" id="CP050313">
    <property type="protein sequence ID" value="QIR13947.1"/>
    <property type="molecule type" value="Genomic_DNA"/>
</dbReference>
<dbReference type="Gene3D" id="1.10.150.400">
    <property type="match status" value="1"/>
</dbReference>
<dbReference type="AlphaFoldDB" id="A0A6G9QIQ6"/>
<evidence type="ECO:0000313" key="1">
    <source>
        <dbReference type="EMBL" id="QIR13947.1"/>
    </source>
</evidence>
<dbReference type="InterPro" id="IPR036412">
    <property type="entry name" value="HAD-like_sf"/>
</dbReference>
<gene>
    <name evidence="1" type="ORF">HBH39_05075</name>
</gene>
<keyword evidence="2" id="KW-1185">Reference proteome</keyword>
<protein>
    <recommendedName>
        <fullName evidence="3">HAD-IA family hydrolase</fullName>
    </recommendedName>
</protein>
<dbReference type="Proteomes" id="UP000502608">
    <property type="component" value="Chromosome"/>
</dbReference>
<accession>A0A6G9QIQ6</accession>
<sequence length="777" mass="88790">MKSNLDSLFLNSQLYNDYLTELANPQIEVVSFDVFDTLLRRTCIKPENVFYEVAKRAIKNSVLPAIVSKDDYYNIRVCAEKKARELSLDEDIKFDDIFSQMYFNSKVRAKLKTLELEIEEELLFADPIAIKLLQLANDSGKKIIITSDMYLPEEIIKKLVYKNIPNNIHISHFFVSSATKKTKTTGSQFSYIFDQLDIKAEALLHIGDNAQADVASANNCGINTLLFNTPDWILDIFKRESIFKVNLDFNIYYARLFSALLIPKNLTESENFFYYYGCVVNGPTLAGFAKWISQYANLIGQHEVFCLMREGDIYEECLKQIDSNLLTTKFYASRKSTYLASLNEDTYLANLIPSLAKNSYTLSDLYLDFSLGDIPLNLQQFKNTELYKLESISLGEKLVIEYVNTELDKHKVKIIKKINENKSILNKYFNQVKKSDLPYFFVDFGAGATIQHQLHLALDNKATCNLLFYANNRAYKKTALHHIASFIPLNHNTQKAINDMQRSPEILETVLVGQEQTTTTYRYGAEGKVLPVKPNKSYSSQHINKICAFNIGVKNYITVSQHLNCQEHTENNRESFAFLFERLINLPTKEEAINLGALTHEDNYGSDREYSIIEPKHLNNIAAGSIEDYWRQHCVNPSKHLYDTPWPQGAMTLVDSNALADFYKLTYYANRHYYSINLIMNNLQSVPTKRGIIIYGAGEFFNELEPILSAAGIKIAYVIDKRASFGSFDVRGYKVIHIGQLDTSINMPIVIASKAFLTEIRSTIKHRLGENALIISC</sequence>
<proteinExistence type="predicted"/>
<dbReference type="InterPro" id="IPR023214">
    <property type="entry name" value="HAD_sf"/>
</dbReference>
<name>A0A6G9QIQ6_9GAMM</name>
<evidence type="ECO:0008006" key="3">
    <source>
        <dbReference type="Google" id="ProtNLM"/>
    </source>
</evidence>
<reference evidence="1 2" key="1">
    <citation type="submission" date="2020-03" db="EMBL/GenBank/DDBJ databases">
        <title>Complete genome sequence of Shewanella sp.</title>
        <authorList>
            <person name="Kim Y.-S."/>
            <person name="Kim S.-J."/>
            <person name="Jung H.-K."/>
            <person name="Kim K.-H."/>
        </authorList>
    </citation>
    <scope>NUCLEOTIDE SEQUENCE [LARGE SCALE GENOMIC DNA]</scope>
    <source>
        <strain evidence="1 2">PN3F2</strain>
    </source>
</reference>
<dbReference type="RefSeq" id="WP_167676183.1">
    <property type="nucleotide sequence ID" value="NZ_CP050313.1"/>
</dbReference>
<dbReference type="SUPFAM" id="SSF56784">
    <property type="entry name" value="HAD-like"/>
    <property type="match status" value="1"/>
</dbReference>